<comment type="caution">
    <text evidence="2">The sequence shown here is derived from an EMBL/GenBank/DDBJ whole genome shotgun (WGS) entry which is preliminary data.</text>
</comment>
<dbReference type="AlphaFoldDB" id="A0A1Y3B6U0"/>
<evidence type="ECO:0000313" key="2">
    <source>
        <dbReference type="EMBL" id="OTF75613.1"/>
    </source>
</evidence>
<gene>
    <name evidence="2" type="ORF">BLA29_010835</name>
</gene>
<evidence type="ECO:0000313" key="3">
    <source>
        <dbReference type="Proteomes" id="UP000194236"/>
    </source>
</evidence>
<protein>
    <submittedName>
        <fullName evidence="2">Uncharacterized protein</fullName>
    </submittedName>
</protein>
<evidence type="ECO:0000256" key="1">
    <source>
        <dbReference type="SAM" id="MobiDB-lite"/>
    </source>
</evidence>
<feature type="non-terminal residue" evidence="2">
    <location>
        <position position="219"/>
    </location>
</feature>
<organism evidence="2 3">
    <name type="scientific">Euroglyphus maynei</name>
    <name type="common">Mayne's house dust mite</name>
    <dbReference type="NCBI Taxonomy" id="6958"/>
    <lineage>
        <taxon>Eukaryota</taxon>
        <taxon>Metazoa</taxon>
        <taxon>Ecdysozoa</taxon>
        <taxon>Arthropoda</taxon>
        <taxon>Chelicerata</taxon>
        <taxon>Arachnida</taxon>
        <taxon>Acari</taxon>
        <taxon>Acariformes</taxon>
        <taxon>Sarcoptiformes</taxon>
        <taxon>Astigmata</taxon>
        <taxon>Psoroptidia</taxon>
        <taxon>Analgoidea</taxon>
        <taxon>Pyroglyphidae</taxon>
        <taxon>Pyroglyphinae</taxon>
        <taxon>Euroglyphus</taxon>
    </lineage>
</organism>
<feature type="compositionally biased region" description="Basic residues" evidence="1">
    <location>
        <begin position="87"/>
        <end position="96"/>
    </location>
</feature>
<proteinExistence type="predicted"/>
<dbReference type="Proteomes" id="UP000194236">
    <property type="component" value="Unassembled WGS sequence"/>
</dbReference>
<name>A0A1Y3B6U0_EURMA</name>
<feature type="compositionally biased region" description="Basic and acidic residues" evidence="1">
    <location>
        <begin position="24"/>
        <end position="40"/>
    </location>
</feature>
<feature type="region of interest" description="Disordered" evidence="1">
    <location>
        <begin position="1"/>
        <end position="96"/>
    </location>
</feature>
<sequence length="219" mass="24735">MFTFLTAVHPTEKTTEQIVGEMPEELKIVKKPEKKDEPPIHRQAAKVKSAAPELPKRQKSPLKDDAQQKSGISRKSESPKPVDSKKMKPKKLVRIVLRKPNGEESIEDVAVDLNATPKDIDKAIKNALKKKLLQIKNPKIKIITQVIDSKPGEEESIEEFETYPETARKNLDEVLKKAVLTKITKKKDPSGKIIMNIFKRKPDGSEIVEEYVEDPKITG</sequence>
<accession>A0A1Y3B6U0</accession>
<reference evidence="2 3" key="1">
    <citation type="submission" date="2017-03" db="EMBL/GenBank/DDBJ databases">
        <title>Genome Survey of Euroglyphus maynei.</title>
        <authorList>
            <person name="Arlian L.G."/>
            <person name="Morgan M.S."/>
            <person name="Rider S.D."/>
        </authorList>
    </citation>
    <scope>NUCLEOTIDE SEQUENCE [LARGE SCALE GENOMIC DNA]</scope>
    <source>
        <strain evidence="2">Arlian Lab</strain>
        <tissue evidence="2">Whole body</tissue>
    </source>
</reference>
<feature type="compositionally biased region" description="Basic and acidic residues" evidence="1">
    <location>
        <begin position="74"/>
        <end position="86"/>
    </location>
</feature>
<dbReference type="EMBL" id="MUJZ01041055">
    <property type="protein sequence ID" value="OTF75613.1"/>
    <property type="molecule type" value="Genomic_DNA"/>
</dbReference>
<keyword evidence="3" id="KW-1185">Reference proteome</keyword>